<dbReference type="InterPro" id="IPR058546">
    <property type="entry name" value="RPS4B/Roq1-like_LRR"/>
</dbReference>
<dbReference type="InterPro" id="IPR032675">
    <property type="entry name" value="LRR_dom_sf"/>
</dbReference>
<dbReference type="InterPro" id="IPR027417">
    <property type="entry name" value="P-loop_NTPase"/>
</dbReference>
<dbReference type="PANTHER" id="PTHR11017:SF574">
    <property type="entry name" value="ADP-RIBOSYL CYCLASE_CYCLIC ADP-RIBOSE HYDROLASE"/>
    <property type="match status" value="1"/>
</dbReference>
<dbReference type="InterPro" id="IPR042197">
    <property type="entry name" value="Apaf_helical"/>
</dbReference>
<dbReference type="Pfam" id="PF23286">
    <property type="entry name" value="LRR_13"/>
    <property type="match status" value="1"/>
</dbReference>
<name>A0A067DYQ4_CITSI</name>
<feature type="non-terminal residue" evidence="9">
    <location>
        <position position="1103"/>
    </location>
</feature>
<dbReference type="SUPFAM" id="SSF52200">
    <property type="entry name" value="Toll/Interleukin receptor TIR domain"/>
    <property type="match status" value="1"/>
</dbReference>
<keyword evidence="10" id="KW-1185">Reference proteome</keyword>
<dbReference type="Proteomes" id="UP000027120">
    <property type="component" value="Unassembled WGS sequence"/>
</dbReference>
<dbReference type="PANTHER" id="PTHR11017">
    <property type="entry name" value="LEUCINE-RICH REPEAT-CONTAINING PROTEIN"/>
    <property type="match status" value="1"/>
</dbReference>
<dbReference type="Pfam" id="PF23282">
    <property type="entry name" value="WHD_ROQ1"/>
    <property type="match status" value="1"/>
</dbReference>
<evidence type="ECO:0000256" key="6">
    <source>
        <dbReference type="ARBA" id="ARBA00023027"/>
    </source>
</evidence>
<dbReference type="SMR" id="A0A067DYQ4"/>
<proteinExistence type="predicted"/>
<keyword evidence="4" id="KW-0378">Hydrolase</keyword>
<protein>
    <recommendedName>
        <fullName evidence="1">ADP-ribosyl cyclase/cyclic ADP-ribose hydrolase</fullName>
        <ecNumber evidence="1">3.2.2.6</ecNumber>
    </recommendedName>
</protein>
<dbReference type="SUPFAM" id="SSF52058">
    <property type="entry name" value="L domain-like"/>
    <property type="match status" value="1"/>
</dbReference>
<keyword evidence="3" id="KW-0677">Repeat</keyword>
<evidence type="ECO:0000259" key="8">
    <source>
        <dbReference type="PROSITE" id="PS50104"/>
    </source>
</evidence>
<dbReference type="FunFam" id="3.40.50.10140:FF:000007">
    <property type="entry name" value="Disease resistance protein (TIR-NBS-LRR class)"/>
    <property type="match status" value="1"/>
</dbReference>
<dbReference type="GO" id="GO:0043531">
    <property type="term" value="F:ADP binding"/>
    <property type="evidence" value="ECO:0007669"/>
    <property type="project" value="InterPro"/>
</dbReference>
<keyword evidence="5" id="KW-0611">Plant defense</keyword>
<dbReference type="InterPro" id="IPR002182">
    <property type="entry name" value="NB-ARC"/>
</dbReference>
<dbReference type="Pfam" id="PF01582">
    <property type="entry name" value="TIR"/>
    <property type="match status" value="1"/>
</dbReference>
<dbReference type="AlphaFoldDB" id="A0A067DYQ4"/>
<keyword evidence="2" id="KW-0433">Leucine-rich repeat</keyword>
<accession>A0A067DYQ4</accession>
<dbReference type="SMART" id="SM00255">
    <property type="entry name" value="TIR"/>
    <property type="match status" value="1"/>
</dbReference>
<sequence>MVSSSSQSKYEVFLSFRGEDTRNGFTSHLAAALHRKQIQFFIDDEELKKGDEISPALSNAIESSDISIIIFSKGYASSRWCLNELVKILDCKKMNAQIVIPVFYQVDPSDVRKQRGSFGEAFVNHDNNFPGKVQKWRHALTEASNLSGYDSTESRNDAELVEKIVEDISKKLEDMSESTDLDGLVGLNTRIEEMKSLLCLESHDVRIVGIWGMGGIGKTTIASVVFHQISRHFQGKCFMANVREKANKMGVIHVRDEVISQVLGENLKIGTLIVPQNIKKRLQRVKVLIVLDDVNDEFTQLESLAGGVDRFSPGSRIVITTRDKQVLDKCGVSYIYKVKRLEHDNALELFCRKAIRQNSRSQDLLELSKEIVGYAKGNPLALEVLGSSLYQKSKQQWKVKLQNLKLISEPNIYNVLKISYDDLNPEEKKIFLDIACFFKGEDADFVTRIQDDPTSLDNIVDKSLITISDENRLQMHDLLQEMGQTIVRQKSISKRTRLWDHEDIYHVLKKNKGTEKIEGIFLDLSKTKDIHLSSQAFANMSNLRLLKFYMPERGGVPIMSSKVHLDQGLEDLPEKLRYLHWHGYPLKTLPFDFELENLIELRLPYSKVEQIWEGKKEASKLKSIDLCHSQHLIRMPDLSEIPNLERTNFFNCTNLVLVPSSIQNFNNLSMLCFRGCESLRSFPRDIHFVSPVTIDFSFCVNLTEFPKISGKITELNLCDTAIEEVPSSVECLTNLKELYLSRCSTLNRLSTSICKLKSLHELILSDCLSLETITELPSSFANLEGLEKLVLVGCSKLNKLPHSIDFCCLSSLQWLDLSGNNFESLPSSIKQLSQLRKLDLSNCNMLLSLPELPLFLEDLEARNCKRLQFLPEIPSCLEELDASMLEKPPKTSHVDEFWTEEMLSIKFKFTNCLKLNEKAYNKILADSKLTIQRMAIASLRLFDEKELSIFVPGSEIPDWFSNQSSGSSITLQLPQHSFGNLIGFALCAVIEFKQLSSNSWSYFNVGCRYSYEINKISAKDVYLAGIVDFIDSDHVILGFKPCGNDELLPDANYHTDVSFQFFPDGYGSSYKVKCCGVCPVYADSKETKSNTFTLKFAAGSKEE</sequence>
<feature type="domain" description="TIR" evidence="8">
    <location>
        <begin position="8"/>
        <end position="172"/>
    </location>
</feature>
<dbReference type="eggNOG" id="ENOG502SI7S">
    <property type="taxonomic scope" value="Eukaryota"/>
</dbReference>
<dbReference type="PRINTS" id="PR00364">
    <property type="entry name" value="DISEASERSIST"/>
</dbReference>
<reference evidence="9 10" key="1">
    <citation type="submission" date="2014-04" db="EMBL/GenBank/DDBJ databases">
        <authorList>
            <consortium name="International Citrus Genome Consortium"/>
            <person name="Gmitter F."/>
            <person name="Chen C."/>
            <person name="Farmerie W."/>
            <person name="Harkins T."/>
            <person name="Desany B."/>
            <person name="Mohiuddin M."/>
            <person name="Kodira C."/>
            <person name="Borodovsky M."/>
            <person name="Lomsadze A."/>
            <person name="Burns P."/>
            <person name="Jenkins J."/>
            <person name="Prochnik S."/>
            <person name="Shu S."/>
            <person name="Chapman J."/>
            <person name="Pitluck S."/>
            <person name="Schmutz J."/>
            <person name="Rokhsar D."/>
        </authorList>
    </citation>
    <scope>NUCLEOTIDE SEQUENCE</scope>
</reference>
<dbReference type="Pfam" id="PF07725">
    <property type="entry name" value="LRR_3"/>
    <property type="match status" value="1"/>
</dbReference>
<dbReference type="Pfam" id="PF20160">
    <property type="entry name" value="C-JID"/>
    <property type="match status" value="1"/>
</dbReference>
<organism evidence="9 10">
    <name type="scientific">Citrus sinensis</name>
    <name type="common">Sweet orange</name>
    <name type="synonym">Citrus aurantium var. sinensis</name>
    <dbReference type="NCBI Taxonomy" id="2711"/>
    <lineage>
        <taxon>Eukaryota</taxon>
        <taxon>Viridiplantae</taxon>
        <taxon>Streptophyta</taxon>
        <taxon>Embryophyta</taxon>
        <taxon>Tracheophyta</taxon>
        <taxon>Spermatophyta</taxon>
        <taxon>Magnoliopsida</taxon>
        <taxon>eudicotyledons</taxon>
        <taxon>Gunneridae</taxon>
        <taxon>Pentapetalae</taxon>
        <taxon>rosids</taxon>
        <taxon>malvids</taxon>
        <taxon>Sapindales</taxon>
        <taxon>Rutaceae</taxon>
        <taxon>Aurantioideae</taxon>
        <taxon>Citrus</taxon>
    </lineage>
</organism>
<dbReference type="Pfam" id="PF00931">
    <property type="entry name" value="NB-ARC"/>
    <property type="match status" value="1"/>
</dbReference>
<keyword evidence="6" id="KW-0520">NAD</keyword>
<gene>
    <name evidence="9" type="ORF">CISIN_1g044579mg</name>
</gene>
<evidence type="ECO:0000313" key="10">
    <source>
        <dbReference type="Proteomes" id="UP000027120"/>
    </source>
</evidence>
<dbReference type="EMBL" id="KK785157">
    <property type="protein sequence ID" value="KDO47983.1"/>
    <property type="molecule type" value="Genomic_DNA"/>
</dbReference>
<dbReference type="InterPro" id="IPR058192">
    <property type="entry name" value="WHD_ROQ1-like"/>
</dbReference>
<dbReference type="InterPro" id="IPR045344">
    <property type="entry name" value="C-JID"/>
</dbReference>
<dbReference type="Gene3D" id="3.40.50.300">
    <property type="entry name" value="P-loop containing nucleotide triphosphate hydrolases"/>
    <property type="match status" value="1"/>
</dbReference>
<dbReference type="EC" id="3.2.2.6" evidence="1"/>
<evidence type="ECO:0000313" key="9">
    <source>
        <dbReference type="EMBL" id="KDO47983.1"/>
    </source>
</evidence>
<evidence type="ECO:0000256" key="3">
    <source>
        <dbReference type="ARBA" id="ARBA00022737"/>
    </source>
</evidence>
<dbReference type="GO" id="GO:0061809">
    <property type="term" value="F:NAD+ nucleosidase activity, cyclic ADP-ribose generating"/>
    <property type="evidence" value="ECO:0007669"/>
    <property type="project" value="UniProtKB-EC"/>
</dbReference>
<dbReference type="PROSITE" id="PS51450">
    <property type="entry name" value="LRR"/>
    <property type="match status" value="2"/>
</dbReference>
<dbReference type="InterPro" id="IPR036390">
    <property type="entry name" value="WH_DNA-bd_sf"/>
</dbReference>
<dbReference type="InterPro" id="IPR011713">
    <property type="entry name" value="Leu-rich_rpt_3"/>
</dbReference>
<dbReference type="InterPro" id="IPR035897">
    <property type="entry name" value="Toll_tir_struct_dom_sf"/>
</dbReference>
<dbReference type="GO" id="GO:0006952">
    <property type="term" value="P:defense response"/>
    <property type="evidence" value="ECO:0007669"/>
    <property type="project" value="UniProtKB-KW"/>
</dbReference>
<dbReference type="Gene3D" id="3.80.10.10">
    <property type="entry name" value="Ribonuclease Inhibitor"/>
    <property type="match status" value="3"/>
</dbReference>
<dbReference type="SUPFAM" id="SSF52540">
    <property type="entry name" value="P-loop containing nucleoside triphosphate hydrolases"/>
    <property type="match status" value="1"/>
</dbReference>
<evidence type="ECO:0000256" key="1">
    <source>
        <dbReference type="ARBA" id="ARBA00011982"/>
    </source>
</evidence>
<evidence type="ECO:0000256" key="2">
    <source>
        <dbReference type="ARBA" id="ARBA00022614"/>
    </source>
</evidence>
<dbReference type="Gene3D" id="3.40.50.10140">
    <property type="entry name" value="Toll/interleukin-1 receptor homology (TIR) domain"/>
    <property type="match status" value="1"/>
</dbReference>
<dbReference type="InterPro" id="IPR001611">
    <property type="entry name" value="Leu-rich_rpt"/>
</dbReference>
<dbReference type="FunFam" id="3.80.10.10:FF:000386">
    <property type="entry name" value="Disease resistance protein RPS4"/>
    <property type="match status" value="1"/>
</dbReference>
<dbReference type="SUPFAM" id="SSF46785">
    <property type="entry name" value="Winged helix' DNA-binding domain"/>
    <property type="match status" value="1"/>
</dbReference>
<evidence type="ECO:0000256" key="4">
    <source>
        <dbReference type="ARBA" id="ARBA00022801"/>
    </source>
</evidence>
<evidence type="ECO:0000256" key="5">
    <source>
        <dbReference type="ARBA" id="ARBA00022821"/>
    </source>
</evidence>
<dbReference type="InterPro" id="IPR000157">
    <property type="entry name" value="TIR_dom"/>
</dbReference>
<evidence type="ECO:0000256" key="7">
    <source>
        <dbReference type="ARBA" id="ARBA00047304"/>
    </source>
</evidence>
<comment type="catalytic activity">
    <reaction evidence="7">
        <text>NAD(+) + H2O = ADP-D-ribose + nicotinamide + H(+)</text>
        <dbReference type="Rhea" id="RHEA:16301"/>
        <dbReference type="ChEBI" id="CHEBI:15377"/>
        <dbReference type="ChEBI" id="CHEBI:15378"/>
        <dbReference type="ChEBI" id="CHEBI:17154"/>
        <dbReference type="ChEBI" id="CHEBI:57540"/>
        <dbReference type="ChEBI" id="CHEBI:57967"/>
        <dbReference type="EC" id="3.2.2.6"/>
    </reaction>
    <physiologicalReaction direction="left-to-right" evidence="7">
        <dbReference type="Rhea" id="RHEA:16302"/>
    </physiologicalReaction>
</comment>
<dbReference type="Gene3D" id="1.10.8.430">
    <property type="entry name" value="Helical domain of apoptotic protease-activating factors"/>
    <property type="match status" value="1"/>
</dbReference>
<dbReference type="GO" id="GO:0007165">
    <property type="term" value="P:signal transduction"/>
    <property type="evidence" value="ECO:0007669"/>
    <property type="project" value="InterPro"/>
</dbReference>
<dbReference type="PROSITE" id="PS50104">
    <property type="entry name" value="TIR"/>
    <property type="match status" value="1"/>
</dbReference>
<dbReference type="InterPro" id="IPR044974">
    <property type="entry name" value="Disease_R_plants"/>
</dbReference>